<evidence type="ECO:0000313" key="3">
    <source>
        <dbReference type="Proteomes" id="UP000198902"/>
    </source>
</evidence>
<dbReference type="AlphaFoldDB" id="A0A0D6JW15"/>
<sequence>MVRERSTGQDPETATDDDVGRRKYLALCGSVSAAGAIAGFSGVGSATEQVDESVDADGHTLVVAGTGSVSSFEVTVSGSISPLQPNGALSTTGTVGPAAEGTVSDGSRRYQFAGDVTNFQSTDAVSVYVDGVRVPDDSF</sequence>
<feature type="compositionally biased region" description="Polar residues" evidence="1">
    <location>
        <begin position="83"/>
        <end position="94"/>
    </location>
</feature>
<feature type="region of interest" description="Disordered" evidence="1">
    <location>
        <begin position="83"/>
        <end position="103"/>
    </location>
</feature>
<dbReference type="Proteomes" id="UP000198902">
    <property type="component" value="Unassembled WGS sequence"/>
</dbReference>
<dbReference type="OrthoDB" id="288915at2157"/>
<name>A0A0D6JW15_9EURY</name>
<evidence type="ECO:0000313" key="2">
    <source>
        <dbReference type="EMBL" id="CQR53280.1"/>
    </source>
</evidence>
<proteinExistence type="predicted"/>
<accession>A0A0D6JW15</accession>
<protein>
    <submittedName>
        <fullName evidence="2">Uncharacterized protein</fullName>
    </submittedName>
</protein>
<keyword evidence="3" id="KW-1185">Reference proteome</keyword>
<reference evidence="3" key="1">
    <citation type="submission" date="2015-03" db="EMBL/GenBank/DDBJ databases">
        <authorList>
            <person name="Urmite Genomes"/>
        </authorList>
    </citation>
    <scope>NUCLEOTIDE SEQUENCE [LARGE SCALE GENOMIC DNA]</scope>
    <source>
        <strain evidence="3">Arc-Hr</strain>
    </source>
</reference>
<gene>
    <name evidence="2" type="ORF">BN996_03555</name>
</gene>
<evidence type="ECO:0000256" key="1">
    <source>
        <dbReference type="SAM" id="MobiDB-lite"/>
    </source>
</evidence>
<dbReference type="RefSeq" id="WP_089781234.1">
    <property type="nucleotide sequence ID" value="NZ_CABLRR010000005.1"/>
</dbReference>
<feature type="region of interest" description="Disordered" evidence="1">
    <location>
        <begin position="1"/>
        <end position="20"/>
    </location>
</feature>
<organism evidence="2 3">
    <name type="scientific">Haloferax massiliensis</name>
    <dbReference type="NCBI Taxonomy" id="1476858"/>
    <lineage>
        <taxon>Archaea</taxon>
        <taxon>Methanobacteriati</taxon>
        <taxon>Methanobacteriota</taxon>
        <taxon>Stenosarchaea group</taxon>
        <taxon>Halobacteria</taxon>
        <taxon>Halobacteriales</taxon>
        <taxon>Haloferacaceae</taxon>
        <taxon>Haloferax</taxon>
    </lineage>
</organism>
<dbReference type="EMBL" id="CSTE01000005">
    <property type="protein sequence ID" value="CQR53280.1"/>
    <property type="molecule type" value="Genomic_DNA"/>
</dbReference>